<accession>A0ACC4BVV4</accession>
<proteinExistence type="predicted"/>
<protein>
    <submittedName>
        <fullName evidence="1">Uncharacterized protein</fullName>
    </submittedName>
</protein>
<reference evidence="1 2" key="1">
    <citation type="journal article" date="2024" name="Plant Biotechnol. J.">
        <title>Genome and CRISPR/Cas9 system of a widespread forest tree (Populus alba) in the world.</title>
        <authorList>
            <person name="Liu Y.J."/>
            <person name="Jiang P.F."/>
            <person name="Han X.M."/>
            <person name="Li X.Y."/>
            <person name="Wang H.M."/>
            <person name="Wang Y.J."/>
            <person name="Wang X.X."/>
            <person name="Zeng Q.Y."/>
        </authorList>
    </citation>
    <scope>NUCLEOTIDE SEQUENCE [LARGE SCALE GENOMIC DNA]</scope>
    <source>
        <strain evidence="2">cv. PAL-ZL1</strain>
    </source>
</reference>
<comment type="caution">
    <text evidence="1">The sequence shown here is derived from an EMBL/GenBank/DDBJ whole genome shotgun (WGS) entry which is preliminary data.</text>
</comment>
<gene>
    <name evidence="1" type="ORF">D5086_016966</name>
</gene>
<evidence type="ECO:0000313" key="2">
    <source>
        <dbReference type="Proteomes" id="UP000309997"/>
    </source>
</evidence>
<name>A0ACC4BVV4_POPAL</name>
<dbReference type="EMBL" id="RCHU02000008">
    <property type="protein sequence ID" value="KAL3582634.1"/>
    <property type="molecule type" value="Genomic_DNA"/>
</dbReference>
<evidence type="ECO:0000313" key="1">
    <source>
        <dbReference type="EMBL" id="KAL3582634.1"/>
    </source>
</evidence>
<sequence length="912" mass="100868">MADVKLHGFWASPFSYRVIWVLKLKGVEFEYIEEDLTNKSELLLKYNPVYKKIPVLVHGGKPIAESLVILEYIEETWPENPLLPTDPYERAMARFWIQYGATKGAAFGAFFRASGEELEKAVKEVAEVLRVLEEQGLGDKKFFGGDSINLVDISYGLFAYWFAAIEEAAGVFSLCLRALLQLEEFRKKKAAERAKKVASTSQPHALDVSLDQKQSLETEHVQLTYSDGVGTSDGPGRNVKPTGVSMNNGNPIDITEKVEKSSQNADPNIPSLSEYSTFFSGITQKHTNNYDSNRHDASGFAGSPNVKYGQETEKMNNDSGLYSRSKEESPYGISSDHYIASSFHGISSESSLYGRELFQSKVDNTSLKDSAVINDSSHFPTSLPSSASFEQQTFKPSYSSTLANAALQTSESTGFKSDAKISSNHVPQYSVTSESNNRRSRPSFLDSLNMSRSSSQSSFRHSEPEKSFIINTSKSNGIDALGSSAFQKLPVETETARNFSELMTSSMPSSFDHATPFSVSSTNGVTNANSMERNHEFYLPKQNEDFSALEQHIEDLTQEKFSLQRALDASRALAESLAAENSSLTDSYNQQRGVVNQLKSDMEQLQEEIKAHLVELESAKIACANAQLECNAADERAKLLASEVIGLEEKALRLRSSELKLERQLESSQTEITSYKKKMSCLEKDRQDLHSTIDALQEEKKLLQSKLHKASVTEKSACVSRSAEKKNVATSMEDLGDIPETSGQETHDAASFPGSDASDFLNLPGSGQLNLESSSVYIPPDQMRMIQNINSIISELALEKEELMQALTSESSQCSKLKDLNNELSHKLEIQTQRLELLTSQSMANENIPARLPDSHTVQDSTAYADEGDEALPTFIVFMSKLTAQTPGNETSDFASFQFRFSTKLPLHSGSL</sequence>
<dbReference type="Proteomes" id="UP000309997">
    <property type="component" value="Unassembled WGS sequence"/>
</dbReference>
<keyword evidence="2" id="KW-1185">Reference proteome</keyword>
<organism evidence="1 2">
    <name type="scientific">Populus alba</name>
    <name type="common">White poplar</name>
    <dbReference type="NCBI Taxonomy" id="43335"/>
    <lineage>
        <taxon>Eukaryota</taxon>
        <taxon>Viridiplantae</taxon>
        <taxon>Streptophyta</taxon>
        <taxon>Embryophyta</taxon>
        <taxon>Tracheophyta</taxon>
        <taxon>Spermatophyta</taxon>
        <taxon>Magnoliopsida</taxon>
        <taxon>eudicotyledons</taxon>
        <taxon>Gunneridae</taxon>
        <taxon>Pentapetalae</taxon>
        <taxon>rosids</taxon>
        <taxon>fabids</taxon>
        <taxon>Malpighiales</taxon>
        <taxon>Salicaceae</taxon>
        <taxon>Saliceae</taxon>
        <taxon>Populus</taxon>
    </lineage>
</organism>